<dbReference type="GO" id="GO:0007165">
    <property type="term" value="P:signal transduction"/>
    <property type="evidence" value="ECO:0007669"/>
    <property type="project" value="UniProtKB-KW"/>
</dbReference>
<dbReference type="EMBL" id="CAQQ02075822">
    <property type="status" value="NOT_ANNOTATED_CDS"/>
    <property type="molecule type" value="Genomic_DNA"/>
</dbReference>
<dbReference type="GO" id="GO:0004984">
    <property type="term" value="F:olfactory receptor activity"/>
    <property type="evidence" value="ECO:0007669"/>
    <property type="project" value="InterPro"/>
</dbReference>
<dbReference type="AlphaFoldDB" id="T1GVC6"/>
<proteinExistence type="predicted"/>
<dbReference type="EMBL" id="CAQQ02075825">
    <property type="status" value="NOT_ANNOTATED_CDS"/>
    <property type="molecule type" value="Genomic_DNA"/>
</dbReference>
<keyword evidence="9" id="KW-0807">Transducer</keyword>
<evidence type="ECO:0000313" key="12">
    <source>
        <dbReference type="EnsemblMetazoa" id="MESCA007718-PA"/>
    </source>
</evidence>
<evidence type="ECO:0000256" key="2">
    <source>
        <dbReference type="ARBA" id="ARBA00022475"/>
    </source>
</evidence>
<protein>
    <recommendedName>
        <fullName evidence="14">Odorant receptor</fullName>
    </recommendedName>
</protein>
<dbReference type="PANTHER" id="PTHR21137:SF44">
    <property type="entry name" value="ODORANT RECEPTOR 13A-RELATED"/>
    <property type="match status" value="1"/>
</dbReference>
<keyword evidence="8" id="KW-0675">Receptor</keyword>
<dbReference type="EMBL" id="CAQQ02075824">
    <property type="status" value="NOT_ANNOTATED_CDS"/>
    <property type="molecule type" value="Genomic_DNA"/>
</dbReference>
<keyword evidence="7 11" id="KW-0472">Membrane</keyword>
<evidence type="ECO:0000256" key="6">
    <source>
        <dbReference type="ARBA" id="ARBA00022989"/>
    </source>
</evidence>
<organism evidence="12 13">
    <name type="scientific">Megaselia scalaris</name>
    <name type="common">Humpbacked fly</name>
    <name type="synonym">Phora scalaris</name>
    <dbReference type="NCBI Taxonomy" id="36166"/>
    <lineage>
        <taxon>Eukaryota</taxon>
        <taxon>Metazoa</taxon>
        <taxon>Ecdysozoa</taxon>
        <taxon>Arthropoda</taxon>
        <taxon>Hexapoda</taxon>
        <taxon>Insecta</taxon>
        <taxon>Pterygota</taxon>
        <taxon>Neoptera</taxon>
        <taxon>Endopterygota</taxon>
        <taxon>Diptera</taxon>
        <taxon>Brachycera</taxon>
        <taxon>Muscomorpha</taxon>
        <taxon>Platypezoidea</taxon>
        <taxon>Phoridae</taxon>
        <taxon>Megaseliini</taxon>
        <taxon>Megaselia</taxon>
    </lineage>
</organism>
<accession>T1GVC6</accession>
<feature type="transmembrane region" description="Helical" evidence="11">
    <location>
        <begin position="48"/>
        <end position="67"/>
    </location>
</feature>
<feature type="transmembrane region" description="Helical" evidence="11">
    <location>
        <begin position="14"/>
        <end position="36"/>
    </location>
</feature>
<comment type="subunit">
    <text evidence="10">Interacts with Orco. Complexes exist early in the endomembrane system in olfactory sensory neurons (OSNs), coupling these complexes to the conserved ciliary trafficking pathway.</text>
</comment>
<sequence>MHCLLFLSELVNDTFQVCILINFMLSSLAICFLLFQICLSGPEMFLKYILFLSANLLQVWIVCYYGNKLSDSSFNVSQACYNQRWYNADLKYKKLLLVIMIRAQKSTILKPPTFQPTSRELFKDILTMSYRFFCVLNTISVYISQACYNQQWYNADIKYKKLLLIIMVRAQKAATIKPPSFKPTSCELFKDILIMSYRFFCVLNTILNGKM</sequence>
<dbReference type="Pfam" id="PF02949">
    <property type="entry name" value="7tm_6"/>
    <property type="match status" value="2"/>
</dbReference>
<keyword evidence="6 11" id="KW-1133">Transmembrane helix</keyword>
<dbReference type="STRING" id="36166.T1GVC6"/>
<dbReference type="EnsemblMetazoa" id="MESCA007718-RA">
    <property type="protein sequence ID" value="MESCA007718-PA"/>
    <property type="gene ID" value="MESCA007718"/>
</dbReference>
<dbReference type="SMR" id="T1GVC6"/>
<dbReference type="InterPro" id="IPR004117">
    <property type="entry name" value="7tm6_olfct_rcpt"/>
</dbReference>
<evidence type="ECO:0000256" key="5">
    <source>
        <dbReference type="ARBA" id="ARBA00022725"/>
    </source>
</evidence>
<evidence type="ECO:0000256" key="8">
    <source>
        <dbReference type="ARBA" id="ARBA00023170"/>
    </source>
</evidence>
<keyword evidence="13" id="KW-1185">Reference proteome</keyword>
<dbReference type="EMBL" id="CAQQ02075823">
    <property type="status" value="NOT_ANNOTATED_CDS"/>
    <property type="molecule type" value="Genomic_DNA"/>
</dbReference>
<evidence type="ECO:0000256" key="9">
    <source>
        <dbReference type="ARBA" id="ARBA00023224"/>
    </source>
</evidence>
<keyword evidence="2" id="KW-1003">Cell membrane</keyword>
<dbReference type="HOGENOM" id="CLU_1306119_0_0_1"/>
<evidence type="ECO:0000256" key="1">
    <source>
        <dbReference type="ARBA" id="ARBA00004651"/>
    </source>
</evidence>
<dbReference type="PANTHER" id="PTHR21137">
    <property type="entry name" value="ODORANT RECEPTOR"/>
    <property type="match status" value="1"/>
</dbReference>
<dbReference type="OMA" id="SYRFFCV"/>
<evidence type="ECO:0000313" key="13">
    <source>
        <dbReference type="Proteomes" id="UP000015102"/>
    </source>
</evidence>
<evidence type="ECO:0000256" key="3">
    <source>
        <dbReference type="ARBA" id="ARBA00022606"/>
    </source>
</evidence>
<dbReference type="Proteomes" id="UP000015102">
    <property type="component" value="Unassembled WGS sequence"/>
</dbReference>
<reference evidence="12" key="2">
    <citation type="submission" date="2015-06" db="UniProtKB">
        <authorList>
            <consortium name="EnsemblMetazoa"/>
        </authorList>
    </citation>
    <scope>IDENTIFICATION</scope>
</reference>
<name>T1GVC6_MEGSC</name>
<comment type="subcellular location">
    <subcellularLocation>
        <location evidence="1">Cell membrane</location>
        <topology evidence="1">Multi-pass membrane protein</topology>
    </subcellularLocation>
</comment>
<keyword evidence="5" id="KW-0552">Olfaction</keyword>
<keyword evidence="3" id="KW-0716">Sensory transduction</keyword>
<evidence type="ECO:0000256" key="10">
    <source>
        <dbReference type="ARBA" id="ARBA00038679"/>
    </source>
</evidence>
<dbReference type="GO" id="GO:0005549">
    <property type="term" value="F:odorant binding"/>
    <property type="evidence" value="ECO:0007669"/>
    <property type="project" value="InterPro"/>
</dbReference>
<reference evidence="13" key="1">
    <citation type="submission" date="2013-02" db="EMBL/GenBank/DDBJ databases">
        <authorList>
            <person name="Hughes D."/>
        </authorList>
    </citation>
    <scope>NUCLEOTIDE SEQUENCE</scope>
    <source>
        <strain>Durham</strain>
        <strain evidence="13">NC isolate 2 -- Noor lab</strain>
    </source>
</reference>
<evidence type="ECO:0000256" key="7">
    <source>
        <dbReference type="ARBA" id="ARBA00023136"/>
    </source>
</evidence>
<keyword evidence="4 11" id="KW-0812">Transmembrane</keyword>
<evidence type="ECO:0000256" key="4">
    <source>
        <dbReference type="ARBA" id="ARBA00022692"/>
    </source>
</evidence>
<evidence type="ECO:0008006" key="14">
    <source>
        <dbReference type="Google" id="ProtNLM"/>
    </source>
</evidence>
<evidence type="ECO:0000256" key="11">
    <source>
        <dbReference type="SAM" id="Phobius"/>
    </source>
</evidence>
<dbReference type="GO" id="GO:0005886">
    <property type="term" value="C:plasma membrane"/>
    <property type="evidence" value="ECO:0007669"/>
    <property type="project" value="UniProtKB-SubCell"/>
</dbReference>